<protein>
    <submittedName>
        <fullName evidence="11">Cysteine-rich motor neuron 1 protein-like</fullName>
    </submittedName>
</protein>
<dbReference type="InterPro" id="IPR052624">
    <property type="entry name" value="CRIM1"/>
</dbReference>
<dbReference type="InterPro" id="IPR004094">
    <property type="entry name" value="Antistasin-like"/>
</dbReference>
<feature type="domain" description="Antistasin-like" evidence="9">
    <location>
        <begin position="744"/>
        <end position="769"/>
    </location>
</feature>
<keyword evidence="7" id="KW-0472">Membrane</keyword>
<dbReference type="PROSITE" id="PS50184">
    <property type="entry name" value="VWFC_2"/>
    <property type="match status" value="6"/>
</dbReference>
<accession>A0AA36AWW2</accession>
<sequence length="1074" mass="118956">MTDSSLASWPLPAWLLSLLTKFNPSKMSRRRMSTFSTLIYTTFIFLIFALSTTTSSEVINATTSPTPSAGGDNRLLVLPSLPDGSQPAISETDANRSDSNPTFLAAKLPDKATVSNYTAPSVYLREQLNVTERRWLVPQRQNDSYFKASGREGDKGRDTGVGRRHLRRQPQNYVQYQRKTIIKKHVPAESEPNDFFHPISSRTDLSNETFETSTDSNVASNSTAGPYVAIFNSSSSQVPWVLLPLPSPSSVGTSCPPCDPTRCPHEGGTFLQCPTELRIKDDCGCCVVCLRGLHQTCGGMYQIMGKCRVGLVCLPTKNSDFSALRLSPGNTENPRPSFEGTCELIDDIPDPCRNVGCDTTIKYQCPRDSLLVANVSGATGSASMEICCKERLTCQCNMDACNIPKCIVGYMPQRVHHGTRKPGDCCDNFVCKRNKNCALVKCPKPKSCPKDSVNMVKKLSKDGCCSAESVCQCQHRDRCPAVECSQNFRIEVVEKATHQPGSCCDKFKCVNKNSCFSRGQSYQHGDVWKLDNCTKCSCKNGLTYCQRQTCRSLQCKWVTIPVGECCPVCNGNICFSDGRIYQHLAEWKHDNCTKCSCNNGLISCQKEKCKPLQCGWMTVPQGQCCPVCKGCMNGDRLYKNSETWKEEGCLSCRCNNGVVECQTEMCSVRCPNARSVPGQCCPVCENNCSISCKYGYEVDEKNRQTCKCAAAPSKCPAITSCKRRCKFGYKRTRNGCLRCKCHTCPYIHCNKRCPFGFITNRRGCKLCMCVDEPYNRKSSTPQIPTSSSLWLPSSCMSNGIHYKDGDMWYDGCRECYCREGQELCSLITCNIPKCHNPIFRPGDCCPSCAGTDTLPSKGSTQQRTCHGNNGNDYVEGEVWQLGKCTSCICHYGIILCTTEKCPPQLCHYPIQQSDQCCPLCPNQYPDKPTSVSKPHLKYCRGETSFKHGEVWRVSPCQSCMCRNGRINCFSQNCPPMKCQQASFRKGQCCAVCMDNETKTAKSIISKDIPIILTTVGPPEVVKEKVNKKPTSYVAGVSADEPSVSSKGNNNNNYNNNILITLIVPVTAILLVSFR</sequence>
<dbReference type="AlphaFoldDB" id="A0AA36AWW2"/>
<evidence type="ECO:0000256" key="2">
    <source>
        <dbReference type="ARBA" id="ARBA00022729"/>
    </source>
</evidence>
<gene>
    <name evidence="11" type="ORF">OCTVUL_1B029519</name>
</gene>
<organism evidence="11 12">
    <name type="scientific">Octopus vulgaris</name>
    <name type="common">Common octopus</name>
    <dbReference type="NCBI Taxonomy" id="6645"/>
    <lineage>
        <taxon>Eukaryota</taxon>
        <taxon>Metazoa</taxon>
        <taxon>Spiralia</taxon>
        <taxon>Lophotrochozoa</taxon>
        <taxon>Mollusca</taxon>
        <taxon>Cephalopoda</taxon>
        <taxon>Coleoidea</taxon>
        <taxon>Octopodiformes</taxon>
        <taxon>Octopoda</taxon>
        <taxon>Incirrata</taxon>
        <taxon>Octopodidae</taxon>
        <taxon>Octopus</taxon>
    </lineage>
</organism>
<keyword evidence="12" id="KW-1185">Reference proteome</keyword>
<dbReference type="SMART" id="SM00214">
    <property type="entry name" value="VWC"/>
    <property type="match status" value="6"/>
</dbReference>
<feature type="domain" description="VWFC" evidence="8">
    <location>
        <begin position="513"/>
        <end position="570"/>
    </location>
</feature>
<feature type="domain" description="VWFC" evidence="8">
    <location>
        <begin position="863"/>
        <end position="921"/>
    </location>
</feature>
<dbReference type="InterPro" id="IPR011061">
    <property type="entry name" value="Hirudin/antistatin"/>
</dbReference>
<evidence type="ECO:0000256" key="7">
    <source>
        <dbReference type="SAM" id="Phobius"/>
    </source>
</evidence>
<dbReference type="Pfam" id="PF00093">
    <property type="entry name" value="VWC"/>
    <property type="match status" value="4"/>
</dbReference>
<evidence type="ECO:0000313" key="11">
    <source>
        <dbReference type="EMBL" id="CAI9723790.1"/>
    </source>
</evidence>
<keyword evidence="5" id="KW-1015">Disulfide bond</keyword>
<feature type="domain" description="VWFC" evidence="8">
    <location>
        <begin position="572"/>
        <end position="629"/>
    </location>
</feature>
<dbReference type="PROSITE" id="PS51252">
    <property type="entry name" value="ANTISTASIN"/>
    <property type="match status" value="2"/>
</dbReference>
<dbReference type="Pfam" id="PF23334">
    <property type="entry name" value="VWC2L_2nd"/>
    <property type="match status" value="2"/>
</dbReference>
<dbReference type="SMART" id="SM00121">
    <property type="entry name" value="IB"/>
    <property type="match status" value="1"/>
</dbReference>
<dbReference type="Pfam" id="PF02822">
    <property type="entry name" value="Antistasin"/>
    <property type="match status" value="2"/>
</dbReference>
<feature type="domain" description="Antistasin-like" evidence="9">
    <location>
        <begin position="715"/>
        <end position="741"/>
    </location>
</feature>
<evidence type="ECO:0000259" key="8">
    <source>
        <dbReference type="PROSITE" id="PS50184"/>
    </source>
</evidence>
<dbReference type="InterPro" id="IPR000867">
    <property type="entry name" value="IGFBP-like"/>
</dbReference>
<dbReference type="SUPFAM" id="SSF57262">
    <property type="entry name" value="Leech antihemostatic proteins"/>
    <property type="match status" value="1"/>
</dbReference>
<feature type="compositionally biased region" description="Basic and acidic residues" evidence="6">
    <location>
        <begin position="149"/>
        <end position="161"/>
    </location>
</feature>
<feature type="domain" description="VWFC" evidence="8">
    <location>
        <begin position="629"/>
        <end position="685"/>
    </location>
</feature>
<keyword evidence="3" id="KW-0677">Repeat</keyword>
<dbReference type="PANTHER" id="PTHR46439">
    <property type="entry name" value="CYSTEINE-RICH MOTOR NEURON 1 PROTEIN"/>
    <property type="match status" value="1"/>
</dbReference>
<feature type="region of interest" description="Disordered" evidence="6">
    <location>
        <begin position="146"/>
        <end position="169"/>
    </location>
</feature>
<dbReference type="InterPro" id="IPR009030">
    <property type="entry name" value="Growth_fac_rcpt_cys_sf"/>
</dbReference>
<evidence type="ECO:0000256" key="1">
    <source>
        <dbReference type="ARBA" id="ARBA00022690"/>
    </source>
</evidence>
<evidence type="ECO:0000259" key="9">
    <source>
        <dbReference type="PROSITE" id="PS51252"/>
    </source>
</evidence>
<dbReference type="Gene3D" id="6.20.200.20">
    <property type="match status" value="6"/>
</dbReference>
<reference evidence="11" key="1">
    <citation type="submission" date="2023-08" db="EMBL/GenBank/DDBJ databases">
        <authorList>
            <person name="Alioto T."/>
            <person name="Alioto T."/>
            <person name="Gomez Garrido J."/>
        </authorList>
    </citation>
    <scope>NUCLEOTIDE SEQUENCE</scope>
</reference>
<evidence type="ECO:0000256" key="3">
    <source>
        <dbReference type="ARBA" id="ARBA00022737"/>
    </source>
</evidence>
<dbReference type="SUPFAM" id="SSF57603">
    <property type="entry name" value="FnI-like domain"/>
    <property type="match status" value="6"/>
</dbReference>
<evidence type="ECO:0000256" key="5">
    <source>
        <dbReference type="ARBA" id="ARBA00023157"/>
    </source>
</evidence>
<keyword evidence="1" id="KW-0646">Protease inhibitor</keyword>
<dbReference type="SMART" id="SM00215">
    <property type="entry name" value="VWC_out"/>
    <property type="match status" value="3"/>
</dbReference>
<evidence type="ECO:0000256" key="4">
    <source>
        <dbReference type="ARBA" id="ARBA00022900"/>
    </source>
</evidence>
<dbReference type="Gene3D" id="2.10.22.10">
    <property type="entry name" value="Antistasin, domain 1"/>
    <property type="match status" value="2"/>
</dbReference>
<dbReference type="GO" id="GO:0004867">
    <property type="term" value="F:serine-type endopeptidase inhibitor activity"/>
    <property type="evidence" value="ECO:0007669"/>
    <property type="project" value="UniProtKB-KW"/>
</dbReference>
<feature type="domain" description="VWFC" evidence="8">
    <location>
        <begin position="793"/>
        <end position="849"/>
    </location>
</feature>
<keyword evidence="7" id="KW-0812">Transmembrane</keyword>
<keyword evidence="7" id="KW-1133">Transmembrane helix</keyword>
<dbReference type="Proteomes" id="UP001162480">
    <property type="component" value="Chromosome 6"/>
</dbReference>
<dbReference type="EMBL" id="OX597819">
    <property type="protein sequence ID" value="CAI9723790.1"/>
    <property type="molecule type" value="Genomic_DNA"/>
</dbReference>
<feature type="domain" description="IGFBP N-terminal" evidence="10">
    <location>
        <begin position="251"/>
        <end position="345"/>
    </location>
</feature>
<feature type="domain" description="VWFC" evidence="8">
    <location>
        <begin position="945"/>
        <end position="993"/>
    </location>
</feature>
<keyword evidence="4" id="KW-0722">Serine protease inhibitor</keyword>
<keyword evidence="2" id="KW-0732">Signal</keyword>
<name>A0AA36AWW2_OCTVU</name>
<dbReference type="SUPFAM" id="SSF57184">
    <property type="entry name" value="Growth factor receptor domain"/>
    <property type="match status" value="1"/>
</dbReference>
<dbReference type="Pfam" id="PF00219">
    <property type="entry name" value="IGFBP"/>
    <property type="match status" value="1"/>
</dbReference>
<dbReference type="GO" id="GO:0005576">
    <property type="term" value="C:extracellular region"/>
    <property type="evidence" value="ECO:0007669"/>
    <property type="project" value="InterPro"/>
</dbReference>
<dbReference type="PROSITE" id="PS51323">
    <property type="entry name" value="IGFBP_N_2"/>
    <property type="match status" value="1"/>
</dbReference>
<feature type="transmembrane region" description="Helical" evidence="7">
    <location>
        <begin position="34"/>
        <end position="51"/>
    </location>
</feature>
<dbReference type="PANTHER" id="PTHR46439:SF1">
    <property type="entry name" value="CYSTEINE-RICH MOTOR NEURON 1 PROTEIN"/>
    <property type="match status" value="1"/>
</dbReference>
<proteinExistence type="predicted"/>
<evidence type="ECO:0000313" key="12">
    <source>
        <dbReference type="Proteomes" id="UP001162480"/>
    </source>
</evidence>
<evidence type="ECO:0000256" key="6">
    <source>
        <dbReference type="SAM" id="MobiDB-lite"/>
    </source>
</evidence>
<evidence type="ECO:0000259" key="10">
    <source>
        <dbReference type="PROSITE" id="PS51323"/>
    </source>
</evidence>
<dbReference type="Gene3D" id="4.10.40.20">
    <property type="match status" value="1"/>
</dbReference>
<dbReference type="InterPro" id="IPR001007">
    <property type="entry name" value="VWF_dom"/>
</dbReference>
<dbReference type="PROSITE" id="PS01208">
    <property type="entry name" value="VWFC_1"/>
    <property type="match status" value="6"/>
</dbReference>